<accession>A0A095SK74</accession>
<dbReference type="Proteomes" id="UP000029444">
    <property type="component" value="Unassembled WGS sequence"/>
</dbReference>
<sequence>MHKLRMLMVVLLSSFSLVGYGDNASTQSPADFVKAYETVLRQQDNGLLASMLADDVTVQVTLLMADEEPMLISLTRDEFLQQQRALWLFASVHEFHFDKPVVRKVANEGGRTRWQVTVEQQERYELFRSSLNRENRIALVLEQRDDALLIKEIHTQSREW</sequence>
<name>A0A095SK74_9GAMM</name>
<evidence type="ECO:0000313" key="3">
    <source>
        <dbReference type="Proteomes" id="UP000029444"/>
    </source>
</evidence>
<reference evidence="2 3" key="1">
    <citation type="submission" date="2012-09" db="EMBL/GenBank/DDBJ databases">
        <title>Genome Sequence of alkane-degrading Bacterium Alcanivorax sp. 19-m-6.</title>
        <authorList>
            <person name="Lai Q."/>
            <person name="Shao Z."/>
        </authorList>
    </citation>
    <scope>NUCLEOTIDE SEQUENCE [LARGE SCALE GENOMIC DNA]</scope>
    <source>
        <strain evidence="2 3">19-m-6</strain>
    </source>
</reference>
<proteinExistence type="predicted"/>
<dbReference type="PATRIC" id="fig|1177154.3.peg.2132"/>
<dbReference type="EMBL" id="ARXV01000007">
    <property type="protein sequence ID" value="KGD64729.1"/>
    <property type="molecule type" value="Genomic_DNA"/>
</dbReference>
<evidence type="ECO:0008006" key="4">
    <source>
        <dbReference type="Google" id="ProtNLM"/>
    </source>
</evidence>
<comment type="caution">
    <text evidence="2">The sequence shown here is derived from an EMBL/GenBank/DDBJ whole genome shotgun (WGS) entry which is preliminary data.</text>
</comment>
<dbReference type="STRING" id="1177154.Y5S_02095"/>
<feature type="signal peptide" evidence="1">
    <location>
        <begin position="1"/>
        <end position="21"/>
    </location>
</feature>
<protein>
    <recommendedName>
        <fullName evidence="4">SnoaL-like domain-containing protein</fullName>
    </recommendedName>
</protein>
<feature type="chain" id="PRO_5001910309" description="SnoaL-like domain-containing protein" evidence="1">
    <location>
        <begin position="22"/>
        <end position="160"/>
    </location>
</feature>
<dbReference type="RefSeq" id="WP_035232854.1">
    <property type="nucleotide sequence ID" value="NZ_ARXV01000007.1"/>
</dbReference>
<gene>
    <name evidence="2" type="ORF">Y5S_02095</name>
</gene>
<evidence type="ECO:0000256" key="1">
    <source>
        <dbReference type="SAM" id="SignalP"/>
    </source>
</evidence>
<dbReference type="OrthoDB" id="6080640at2"/>
<organism evidence="2 3">
    <name type="scientific">Alcanivorax nanhaiticus</name>
    <dbReference type="NCBI Taxonomy" id="1177154"/>
    <lineage>
        <taxon>Bacteria</taxon>
        <taxon>Pseudomonadati</taxon>
        <taxon>Pseudomonadota</taxon>
        <taxon>Gammaproteobacteria</taxon>
        <taxon>Oceanospirillales</taxon>
        <taxon>Alcanivoracaceae</taxon>
        <taxon>Alcanivorax</taxon>
    </lineage>
</organism>
<keyword evidence="1" id="KW-0732">Signal</keyword>
<keyword evidence="3" id="KW-1185">Reference proteome</keyword>
<evidence type="ECO:0000313" key="2">
    <source>
        <dbReference type="EMBL" id="KGD64729.1"/>
    </source>
</evidence>
<dbReference type="AlphaFoldDB" id="A0A095SK74"/>